<evidence type="ECO:0000256" key="6">
    <source>
        <dbReference type="SAM" id="Phobius"/>
    </source>
</evidence>
<accession>A0A059F3S3</accession>
<proteinExistence type="predicted"/>
<dbReference type="GO" id="GO:0140359">
    <property type="term" value="F:ABC-type transporter activity"/>
    <property type="evidence" value="ECO:0007669"/>
    <property type="project" value="InterPro"/>
</dbReference>
<reference evidence="8 9" key="2">
    <citation type="submission" date="2014-03" db="EMBL/GenBank/DDBJ databases">
        <title>The Genome Sequence of Anncaliia algerae insect isolate PRA339.</title>
        <authorList>
            <consortium name="The Broad Institute Genome Sequencing Platform"/>
            <consortium name="The Broad Institute Genome Sequencing Center for Infectious Disease"/>
            <person name="Cuomo C."/>
            <person name="Becnel J."/>
            <person name="Sanscrainte N."/>
            <person name="Walker B."/>
            <person name="Young S.K."/>
            <person name="Zeng Q."/>
            <person name="Gargeya S."/>
            <person name="Fitzgerald M."/>
            <person name="Haas B."/>
            <person name="Abouelleil A."/>
            <person name="Alvarado L."/>
            <person name="Arachchi H.M."/>
            <person name="Berlin A.M."/>
            <person name="Chapman S.B."/>
            <person name="Dewar J."/>
            <person name="Goldberg J."/>
            <person name="Griggs A."/>
            <person name="Gujja S."/>
            <person name="Hansen M."/>
            <person name="Howarth C."/>
            <person name="Imamovic A."/>
            <person name="Larimer J."/>
            <person name="McCowan C."/>
            <person name="Murphy C."/>
            <person name="Neiman D."/>
            <person name="Pearson M."/>
            <person name="Priest M."/>
            <person name="Roberts A."/>
            <person name="Saif S."/>
            <person name="Shea T."/>
            <person name="Sisk P."/>
            <person name="Sykes S."/>
            <person name="Wortman J."/>
            <person name="Nusbaum C."/>
            <person name="Birren B."/>
        </authorList>
    </citation>
    <scope>NUCLEOTIDE SEQUENCE [LARGE SCALE GENOMIC DNA]</scope>
    <source>
        <strain evidence="8 9">PRA339</strain>
    </source>
</reference>
<dbReference type="VEuPathDB" id="MicrosporidiaDB:H312_01041"/>
<sequence length="177" mass="19743">MLILGIMYFELDDSDPAIQSLAGLASFLTINTVFGTSSPIFNTFAIEKKIIMRERNSGLYNGFDAYFTKLMVESLVSSMFITIYIFGICLMTKAALGFKFISKFIFLHISLVNYSCSFALAISAIVQNHMISQVVGSMINILFILNGGFYSNSEAIPRFIKWLSLISPINYAFKASL</sequence>
<reference evidence="9" key="1">
    <citation type="submission" date="2013-02" db="EMBL/GenBank/DDBJ databases">
        <authorList>
            <consortium name="The Broad Institute Genome Sequencing Platform"/>
            <person name="Cuomo C."/>
            <person name="Becnel J."/>
            <person name="Sanscrainte N."/>
            <person name="Walker B."/>
            <person name="Young S.K."/>
            <person name="Zeng Q."/>
            <person name="Gargeya S."/>
            <person name="Fitzgerald M."/>
            <person name="Haas B."/>
            <person name="Abouelleil A."/>
            <person name="Alvarado L."/>
            <person name="Arachchi H.M."/>
            <person name="Berlin A.M."/>
            <person name="Chapman S.B."/>
            <person name="Dewar J."/>
            <person name="Goldberg J."/>
            <person name="Griggs A."/>
            <person name="Gujja S."/>
            <person name="Hansen M."/>
            <person name="Howarth C."/>
            <person name="Imamovic A."/>
            <person name="Larimer J."/>
            <person name="McCowan C."/>
            <person name="Murphy C."/>
            <person name="Neiman D."/>
            <person name="Pearson M."/>
            <person name="Priest M."/>
            <person name="Roberts A."/>
            <person name="Saif S."/>
            <person name="Shea T."/>
            <person name="Sisk P."/>
            <person name="Sykes S."/>
            <person name="Wortman J."/>
            <person name="Nusbaum C."/>
            <person name="Birren B."/>
        </authorList>
    </citation>
    <scope>NUCLEOTIDE SEQUENCE [LARGE SCALE GENOMIC DNA]</scope>
    <source>
        <strain evidence="9">PRA339</strain>
    </source>
</reference>
<keyword evidence="9" id="KW-1185">Reference proteome</keyword>
<evidence type="ECO:0000259" key="7">
    <source>
        <dbReference type="Pfam" id="PF01061"/>
    </source>
</evidence>
<protein>
    <recommendedName>
        <fullName evidence="7">ABC-2 type transporter transmembrane domain-containing protein</fullName>
    </recommendedName>
</protein>
<dbReference type="Pfam" id="PF01061">
    <property type="entry name" value="ABC2_membrane"/>
    <property type="match status" value="1"/>
</dbReference>
<dbReference type="PANTHER" id="PTHR48041:SF139">
    <property type="entry name" value="PROTEIN SCARLET"/>
    <property type="match status" value="1"/>
</dbReference>
<evidence type="ECO:0000256" key="1">
    <source>
        <dbReference type="ARBA" id="ARBA00004141"/>
    </source>
</evidence>
<keyword evidence="4 6" id="KW-1133">Transmembrane helix</keyword>
<feature type="transmembrane region" description="Helical" evidence="6">
    <location>
        <begin position="131"/>
        <end position="151"/>
    </location>
</feature>
<feature type="transmembrane region" description="Helical" evidence="6">
    <location>
        <begin position="104"/>
        <end position="125"/>
    </location>
</feature>
<evidence type="ECO:0000256" key="4">
    <source>
        <dbReference type="ARBA" id="ARBA00022989"/>
    </source>
</evidence>
<keyword evidence="3 6" id="KW-0812">Transmembrane</keyword>
<dbReference type="STRING" id="1288291.A0A059F3S3"/>
<organism evidence="8 9">
    <name type="scientific">Anncaliia algerae PRA339</name>
    <dbReference type="NCBI Taxonomy" id="1288291"/>
    <lineage>
        <taxon>Eukaryota</taxon>
        <taxon>Fungi</taxon>
        <taxon>Fungi incertae sedis</taxon>
        <taxon>Microsporidia</taxon>
        <taxon>Tubulinosematoidea</taxon>
        <taxon>Tubulinosematidae</taxon>
        <taxon>Anncaliia</taxon>
    </lineage>
</organism>
<dbReference type="AlphaFoldDB" id="A0A059F3S3"/>
<evidence type="ECO:0000313" key="9">
    <source>
        <dbReference type="Proteomes" id="UP000030655"/>
    </source>
</evidence>
<dbReference type="InterPro" id="IPR013525">
    <property type="entry name" value="ABC2_TM"/>
</dbReference>
<dbReference type="GO" id="GO:0016020">
    <property type="term" value="C:membrane"/>
    <property type="evidence" value="ECO:0007669"/>
    <property type="project" value="UniProtKB-SubCell"/>
</dbReference>
<name>A0A059F3S3_9MICR</name>
<evidence type="ECO:0000256" key="3">
    <source>
        <dbReference type="ARBA" id="ARBA00022692"/>
    </source>
</evidence>
<gene>
    <name evidence="8" type="ORF">H312_01041</name>
</gene>
<evidence type="ECO:0000256" key="5">
    <source>
        <dbReference type="ARBA" id="ARBA00023136"/>
    </source>
</evidence>
<evidence type="ECO:0000256" key="2">
    <source>
        <dbReference type="ARBA" id="ARBA00022448"/>
    </source>
</evidence>
<keyword evidence="2" id="KW-0813">Transport</keyword>
<dbReference type="PANTHER" id="PTHR48041">
    <property type="entry name" value="ABC TRANSPORTER G FAMILY MEMBER 28"/>
    <property type="match status" value="1"/>
</dbReference>
<dbReference type="EMBL" id="KK365140">
    <property type="protein sequence ID" value="KCZ81586.1"/>
    <property type="molecule type" value="Genomic_DNA"/>
</dbReference>
<dbReference type="HOGENOM" id="CLU_1521336_0_0_1"/>
<dbReference type="Proteomes" id="UP000030655">
    <property type="component" value="Unassembled WGS sequence"/>
</dbReference>
<evidence type="ECO:0000313" key="8">
    <source>
        <dbReference type="EMBL" id="KCZ81586.1"/>
    </source>
</evidence>
<dbReference type="OrthoDB" id="66620at2759"/>
<feature type="non-terminal residue" evidence="8">
    <location>
        <position position="177"/>
    </location>
</feature>
<keyword evidence="5 6" id="KW-0472">Membrane</keyword>
<dbReference type="InterPro" id="IPR050352">
    <property type="entry name" value="ABCG_transporters"/>
</dbReference>
<comment type="subcellular location">
    <subcellularLocation>
        <location evidence="1">Membrane</location>
        <topology evidence="1">Multi-pass membrane protein</topology>
    </subcellularLocation>
</comment>
<feature type="transmembrane region" description="Helical" evidence="6">
    <location>
        <begin position="66"/>
        <end position="92"/>
    </location>
</feature>
<feature type="domain" description="ABC-2 type transporter transmembrane" evidence="7">
    <location>
        <begin position="2"/>
        <end position="175"/>
    </location>
</feature>